<proteinExistence type="inferred from homology"/>
<dbReference type="InterPro" id="IPR014729">
    <property type="entry name" value="Rossmann-like_a/b/a_fold"/>
</dbReference>
<dbReference type="PANTHER" id="PTHR46553:SF3">
    <property type="entry name" value="ADENINE NUCLEOTIDE ALPHA HYDROLASES-LIKE SUPERFAMILY PROTEIN"/>
    <property type="match status" value="1"/>
</dbReference>
<feature type="domain" description="UspA" evidence="3">
    <location>
        <begin position="86"/>
        <end position="217"/>
    </location>
</feature>
<evidence type="ECO:0000256" key="1">
    <source>
        <dbReference type="ARBA" id="ARBA00008791"/>
    </source>
</evidence>
<dbReference type="CDD" id="cd23659">
    <property type="entry name" value="USP_At3g01520-like"/>
    <property type="match status" value="1"/>
</dbReference>
<gene>
    <name evidence="4" type="ORF">HOQ43_14310</name>
</gene>
<dbReference type="PRINTS" id="PR01438">
    <property type="entry name" value="UNVRSLSTRESS"/>
</dbReference>
<evidence type="ECO:0000313" key="5">
    <source>
        <dbReference type="Proteomes" id="UP000574690"/>
    </source>
</evidence>
<sequence length="222" mass="23340">MAPRCQRPHLAEVRTSRDLRPVRTGDQRPRPCPGSAGASTSDEPRPGRPAAPAEKGPSALNPARGGGETGRRTKEGAVMAEHENGVVVGVDGSEPARRALEWAMEYAELKGADVKAVHAWQIPFSAGADGTVLTAAEYAASARRLLEKTVDEVASERPAVRVAMLAVEGNPGRTLVQQSERADLLVVGSRGRSAFVGAVLGSVGKYCVTHAHCPVLVDRGPE</sequence>
<protein>
    <submittedName>
        <fullName evidence="4">Universal stress protein</fullName>
    </submittedName>
</protein>
<dbReference type="EMBL" id="JABFXE010000595">
    <property type="protein sequence ID" value="NUQ89618.1"/>
    <property type="molecule type" value="Genomic_DNA"/>
</dbReference>
<comment type="caution">
    <text evidence="4">The sequence shown here is derived from an EMBL/GenBank/DDBJ whole genome shotgun (WGS) entry which is preliminary data.</text>
</comment>
<dbReference type="PANTHER" id="PTHR46553">
    <property type="entry name" value="ADENINE NUCLEOTIDE ALPHA HYDROLASES-LIKE SUPERFAMILY PROTEIN"/>
    <property type="match status" value="1"/>
</dbReference>
<comment type="similarity">
    <text evidence="1">Belongs to the universal stress protein A family.</text>
</comment>
<dbReference type="SUPFAM" id="SSF52402">
    <property type="entry name" value="Adenine nucleotide alpha hydrolases-like"/>
    <property type="match status" value="1"/>
</dbReference>
<accession>A0A850CCC3</accession>
<evidence type="ECO:0000313" key="4">
    <source>
        <dbReference type="EMBL" id="NUQ89618.1"/>
    </source>
</evidence>
<dbReference type="InterPro" id="IPR006016">
    <property type="entry name" value="UspA"/>
</dbReference>
<dbReference type="AlphaFoldDB" id="A0A850CCC3"/>
<dbReference type="Pfam" id="PF00582">
    <property type="entry name" value="Usp"/>
    <property type="match status" value="1"/>
</dbReference>
<dbReference type="Proteomes" id="UP000574690">
    <property type="component" value="Unassembled WGS sequence"/>
</dbReference>
<evidence type="ECO:0000256" key="2">
    <source>
        <dbReference type="SAM" id="MobiDB-lite"/>
    </source>
</evidence>
<feature type="compositionally biased region" description="Low complexity" evidence="2">
    <location>
        <begin position="48"/>
        <end position="57"/>
    </location>
</feature>
<reference evidence="4 5" key="1">
    <citation type="submission" date="2020-05" db="EMBL/GenBank/DDBJ databases">
        <title>DNA-SIP metagenomic assembled genomes.</title>
        <authorList>
            <person name="Yu J."/>
        </authorList>
    </citation>
    <scope>NUCLEOTIDE SEQUENCE [LARGE SCALE GENOMIC DNA]</scope>
    <source>
        <strain evidence="4">Bin5.27</strain>
    </source>
</reference>
<dbReference type="Gene3D" id="3.40.50.620">
    <property type="entry name" value="HUPs"/>
    <property type="match status" value="1"/>
</dbReference>
<feature type="region of interest" description="Disordered" evidence="2">
    <location>
        <begin position="1"/>
        <end position="72"/>
    </location>
</feature>
<evidence type="ECO:0000259" key="3">
    <source>
        <dbReference type="Pfam" id="PF00582"/>
    </source>
</evidence>
<name>A0A850CCC3_9ACTN</name>
<feature type="compositionally biased region" description="Basic and acidic residues" evidence="2">
    <location>
        <begin position="9"/>
        <end position="29"/>
    </location>
</feature>
<dbReference type="InterPro" id="IPR006015">
    <property type="entry name" value="Universal_stress_UspA"/>
</dbReference>
<organism evidence="4 5">
    <name type="scientific">Glycomyces artemisiae</name>
    <dbReference type="NCBI Taxonomy" id="1076443"/>
    <lineage>
        <taxon>Bacteria</taxon>
        <taxon>Bacillati</taxon>
        <taxon>Actinomycetota</taxon>
        <taxon>Actinomycetes</taxon>
        <taxon>Glycomycetales</taxon>
        <taxon>Glycomycetaceae</taxon>
        <taxon>Glycomyces</taxon>
    </lineage>
</organism>